<organism evidence="2 3">
    <name type="scientific">Colletotrichum fioriniae PJ7</name>
    <dbReference type="NCBI Taxonomy" id="1445577"/>
    <lineage>
        <taxon>Eukaryota</taxon>
        <taxon>Fungi</taxon>
        <taxon>Dikarya</taxon>
        <taxon>Ascomycota</taxon>
        <taxon>Pezizomycotina</taxon>
        <taxon>Sordariomycetes</taxon>
        <taxon>Hypocreomycetidae</taxon>
        <taxon>Glomerellales</taxon>
        <taxon>Glomerellaceae</taxon>
        <taxon>Colletotrichum</taxon>
        <taxon>Colletotrichum acutatum species complex</taxon>
    </lineage>
</organism>
<dbReference type="InterPro" id="IPR029063">
    <property type="entry name" value="SAM-dependent_MTases_sf"/>
</dbReference>
<name>A0A010RAZ4_9PEZI</name>
<evidence type="ECO:0000313" key="3">
    <source>
        <dbReference type="Proteomes" id="UP000020467"/>
    </source>
</evidence>
<accession>A0A010RAZ4</accession>
<dbReference type="EMBL" id="JARH01000718">
    <property type="protein sequence ID" value="EXF77376.1"/>
    <property type="molecule type" value="Genomic_DNA"/>
</dbReference>
<dbReference type="KEGG" id="cfj:CFIO01_12128"/>
<dbReference type="GO" id="GO:0032259">
    <property type="term" value="P:methylation"/>
    <property type="evidence" value="ECO:0007669"/>
    <property type="project" value="UniProtKB-KW"/>
</dbReference>
<gene>
    <name evidence="2" type="ORF">CFIO01_12128</name>
</gene>
<dbReference type="Proteomes" id="UP000020467">
    <property type="component" value="Unassembled WGS sequence"/>
</dbReference>
<dbReference type="GO" id="GO:0008168">
    <property type="term" value="F:methyltransferase activity"/>
    <property type="evidence" value="ECO:0007669"/>
    <property type="project" value="UniProtKB-KW"/>
</dbReference>
<dbReference type="OrthoDB" id="6329284at2759"/>
<evidence type="ECO:0000259" key="1">
    <source>
        <dbReference type="Pfam" id="PF13847"/>
    </source>
</evidence>
<evidence type="ECO:0000313" key="2">
    <source>
        <dbReference type="EMBL" id="EXF77376.1"/>
    </source>
</evidence>
<dbReference type="HOGENOM" id="CLU_037990_2_6_1"/>
<dbReference type="InterPro" id="IPR025714">
    <property type="entry name" value="Methyltranfer_dom"/>
</dbReference>
<dbReference type="eggNOG" id="ENOG502SAHW">
    <property type="taxonomic scope" value="Eukaryota"/>
</dbReference>
<sequence>MDFDSETQATSSQRMYTARADNYENSFHPDWTKRFMAVADIQPGERVLILACGTGLEVFTAADQVGDTGEIVGLDVTEAMLNKAREKQERLKPSTDIRLFLHDATRLETLPELEGQSFDAILCSSAFVLFDDPEGVVARWRNFLKPGGRVVVDITHEDNFKIGLILEKAAKRLRSRFPSNRSWITDKNSLTKILESAGYVVDRIELMHNISGQGDTYYGMDQIDEQFDHVTSTSLVTSLPTDEFRDQARALFHEEWKKAAVDGQVVNVDALYIYVARRT</sequence>
<proteinExistence type="predicted"/>
<reference evidence="2 3" key="1">
    <citation type="submission" date="2014-02" db="EMBL/GenBank/DDBJ databases">
        <title>The genome sequence of Colletotrichum fioriniae PJ7.</title>
        <authorList>
            <person name="Baroncelli R."/>
            <person name="Thon M.R."/>
        </authorList>
    </citation>
    <scope>NUCLEOTIDE SEQUENCE [LARGE SCALE GENOMIC DNA]</scope>
    <source>
        <strain evidence="2 3">PJ7</strain>
    </source>
</reference>
<dbReference type="CDD" id="cd02440">
    <property type="entry name" value="AdoMet_MTases"/>
    <property type="match status" value="1"/>
</dbReference>
<dbReference type="PANTHER" id="PTHR43861">
    <property type="entry name" value="TRANS-ACONITATE 2-METHYLTRANSFERASE-RELATED"/>
    <property type="match status" value="1"/>
</dbReference>
<dbReference type="SUPFAM" id="SSF53335">
    <property type="entry name" value="S-adenosyl-L-methionine-dependent methyltransferases"/>
    <property type="match status" value="1"/>
</dbReference>
<keyword evidence="2" id="KW-0808">Transferase</keyword>
<protein>
    <submittedName>
        <fullName evidence="2">Methyltransferase</fullName>
    </submittedName>
</protein>
<dbReference type="PANTHER" id="PTHR43861:SF1">
    <property type="entry name" value="TRANS-ACONITATE 2-METHYLTRANSFERASE"/>
    <property type="match status" value="1"/>
</dbReference>
<keyword evidence="2" id="KW-0489">Methyltransferase</keyword>
<feature type="domain" description="Methyltransferase" evidence="1">
    <location>
        <begin position="42"/>
        <end position="198"/>
    </location>
</feature>
<dbReference type="AlphaFoldDB" id="A0A010RAZ4"/>
<comment type="caution">
    <text evidence="2">The sequence shown here is derived from an EMBL/GenBank/DDBJ whole genome shotgun (WGS) entry which is preliminary data.</text>
</comment>
<dbReference type="Pfam" id="PF13847">
    <property type="entry name" value="Methyltransf_31"/>
    <property type="match status" value="1"/>
</dbReference>
<keyword evidence="3" id="KW-1185">Reference proteome</keyword>
<dbReference type="Gene3D" id="3.40.50.150">
    <property type="entry name" value="Vaccinia Virus protein VP39"/>
    <property type="match status" value="1"/>
</dbReference>